<dbReference type="EMBL" id="JAUESC010000003">
    <property type="protein sequence ID" value="KAK0602013.1"/>
    <property type="molecule type" value="Genomic_DNA"/>
</dbReference>
<protein>
    <recommendedName>
        <fullName evidence="5">Pentatricopeptide repeat-containing protein</fullName>
    </recommendedName>
</protein>
<dbReference type="InterPro" id="IPR002885">
    <property type="entry name" value="PPR_rpt"/>
</dbReference>
<comment type="caution">
    <text evidence="3">The sequence shown here is derived from an EMBL/GenBank/DDBJ whole genome shotgun (WGS) entry which is preliminary data.</text>
</comment>
<dbReference type="PANTHER" id="PTHR47926">
    <property type="entry name" value="PENTATRICOPEPTIDE REPEAT-CONTAINING PROTEIN"/>
    <property type="match status" value="1"/>
</dbReference>
<evidence type="ECO:0000313" key="3">
    <source>
        <dbReference type="EMBL" id="KAK0602013.1"/>
    </source>
</evidence>
<dbReference type="PROSITE" id="PS51375">
    <property type="entry name" value="PPR"/>
    <property type="match status" value="1"/>
</dbReference>
<organism evidence="3 4">
    <name type="scientific">Acer saccharum</name>
    <name type="common">Sugar maple</name>
    <dbReference type="NCBI Taxonomy" id="4024"/>
    <lineage>
        <taxon>Eukaryota</taxon>
        <taxon>Viridiplantae</taxon>
        <taxon>Streptophyta</taxon>
        <taxon>Embryophyta</taxon>
        <taxon>Tracheophyta</taxon>
        <taxon>Spermatophyta</taxon>
        <taxon>Magnoliopsida</taxon>
        <taxon>eudicotyledons</taxon>
        <taxon>Gunneridae</taxon>
        <taxon>Pentapetalae</taxon>
        <taxon>rosids</taxon>
        <taxon>malvids</taxon>
        <taxon>Sapindales</taxon>
        <taxon>Sapindaceae</taxon>
        <taxon>Hippocastanoideae</taxon>
        <taxon>Acereae</taxon>
        <taxon>Acer</taxon>
    </lineage>
</organism>
<dbReference type="FunFam" id="1.25.40.10:FF:000158">
    <property type="entry name" value="pentatricopeptide repeat-containing protein At2g33680"/>
    <property type="match status" value="1"/>
</dbReference>
<evidence type="ECO:0000313" key="4">
    <source>
        <dbReference type="Proteomes" id="UP001168877"/>
    </source>
</evidence>
<dbReference type="Pfam" id="PF01535">
    <property type="entry name" value="PPR"/>
    <property type="match status" value="1"/>
</dbReference>
<accession>A0AA39T7D0</accession>
<dbReference type="InterPro" id="IPR046960">
    <property type="entry name" value="PPR_At4g14850-like_plant"/>
</dbReference>
<evidence type="ECO:0008006" key="5">
    <source>
        <dbReference type="Google" id="ProtNLM"/>
    </source>
</evidence>
<dbReference type="GO" id="GO:0009451">
    <property type="term" value="P:RNA modification"/>
    <property type="evidence" value="ECO:0007669"/>
    <property type="project" value="InterPro"/>
</dbReference>
<dbReference type="Gene3D" id="1.25.40.10">
    <property type="entry name" value="Tetratricopeptide repeat domain"/>
    <property type="match status" value="1"/>
</dbReference>
<keyword evidence="4" id="KW-1185">Reference proteome</keyword>
<name>A0AA39T7D0_ACESA</name>
<feature type="repeat" description="PPR" evidence="2">
    <location>
        <begin position="5"/>
        <end position="39"/>
    </location>
</feature>
<reference evidence="3" key="1">
    <citation type="journal article" date="2022" name="Plant J.">
        <title>Strategies of tolerance reflected in two North American maple genomes.</title>
        <authorList>
            <person name="McEvoy S.L."/>
            <person name="Sezen U.U."/>
            <person name="Trouern-Trend A."/>
            <person name="McMahon S.M."/>
            <person name="Schaberg P.G."/>
            <person name="Yang J."/>
            <person name="Wegrzyn J.L."/>
            <person name="Swenson N.G."/>
        </authorList>
    </citation>
    <scope>NUCLEOTIDE SEQUENCE</scope>
    <source>
        <strain evidence="3">NS2018</strain>
    </source>
</reference>
<keyword evidence="1" id="KW-0677">Repeat</keyword>
<proteinExistence type="predicted"/>
<evidence type="ECO:0000256" key="2">
    <source>
        <dbReference type="PROSITE-ProRule" id="PRU00708"/>
    </source>
</evidence>
<dbReference type="Proteomes" id="UP001168877">
    <property type="component" value="Unassembled WGS sequence"/>
</dbReference>
<gene>
    <name evidence="3" type="ORF">LWI29_029598</name>
</gene>
<evidence type="ECO:0000256" key="1">
    <source>
        <dbReference type="ARBA" id="ARBA00022737"/>
    </source>
</evidence>
<dbReference type="GO" id="GO:0099402">
    <property type="term" value="P:plant organ development"/>
    <property type="evidence" value="ECO:0007669"/>
    <property type="project" value="UniProtKB-ARBA"/>
</dbReference>
<sequence length="160" mass="18047">MLEKNEISWNAMITGYSQHGCGTEAINLFKTMKQHGVMPNRVTFVGILSARSHVGSVNEGLGYFESMNKEYDLVAKQEHYACVVDLLGRAGFMSRAREFIEKMLTEPDAMIWRTLLSACRVHKNIEIGEFAANHLLELEHVLSYICFSIKYVCSGGEMGF</sequence>
<dbReference type="AlphaFoldDB" id="A0AA39T7D0"/>
<dbReference type="GO" id="GO:0003723">
    <property type="term" value="F:RNA binding"/>
    <property type="evidence" value="ECO:0007669"/>
    <property type="project" value="InterPro"/>
</dbReference>
<reference evidence="3" key="2">
    <citation type="submission" date="2023-06" db="EMBL/GenBank/DDBJ databases">
        <authorList>
            <person name="Swenson N.G."/>
            <person name="Wegrzyn J.L."/>
            <person name="Mcevoy S.L."/>
        </authorList>
    </citation>
    <scope>NUCLEOTIDE SEQUENCE</scope>
    <source>
        <strain evidence="3">NS2018</strain>
        <tissue evidence="3">Leaf</tissue>
    </source>
</reference>
<dbReference type="NCBIfam" id="TIGR00756">
    <property type="entry name" value="PPR"/>
    <property type="match status" value="1"/>
</dbReference>
<dbReference type="InterPro" id="IPR011990">
    <property type="entry name" value="TPR-like_helical_dom_sf"/>
</dbReference>
<dbReference type="Pfam" id="PF13041">
    <property type="entry name" value="PPR_2"/>
    <property type="match status" value="1"/>
</dbReference>